<sequence>MRSQAAAALLALFSTGAFAADLDVKTPWVRGTVAGQKATGAFMELSAPAGAVVVGVASPVAGVTEIHEMKMDGGVMKMRPTPRLEVPAGKTVSLAPGGYHVMLMDLRQQLKKGDTVPLTLQVETKDKKIQSVEVKAEVRELTASTAASDHKHGHQGH</sequence>
<dbReference type="AlphaFoldDB" id="A0A974Y618"/>
<dbReference type="InterPro" id="IPR036182">
    <property type="entry name" value="PCuAC_sf"/>
</dbReference>
<keyword evidence="3" id="KW-1185">Reference proteome</keyword>
<feature type="signal peptide" evidence="1">
    <location>
        <begin position="1"/>
        <end position="19"/>
    </location>
</feature>
<reference evidence="2" key="1">
    <citation type="submission" date="2020-11" db="EMBL/GenBank/DDBJ databases">
        <title>Azospira restricta DSM 18626 genome sequence.</title>
        <authorList>
            <person name="Moe W.M."/>
        </authorList>
    </citation>
    <scope>NUCLEOTIDE SEQUENCE</scope>
    <source>
        <strain evidence="2">DSM 18626</strain>
    </source>
</reference>
<protein>
    <submittedName>
        <fullName evidence="2">Copper chaperone PCu(A)C</fullName>
    </submittedName>
</protein>
<dbReference type="PANTHER" id="PTHR36302:SF1">
    <property type="entry name" value="COPPER CHAPERONE PCU(A)C"/>
    <property type="match status" value="1"/>
</dbReference>
<dbReference type="RefSeq" id="WP_203389304.1">
    <property type="nucleotide sequence ID" value="NZ_CP064781.1"/>
</dbReference>
<dbReference type="InterPro" id="IPR058248">
    <property type="entry name" value="Lxx211020-like"/>
</dbReference>
<dbReference type="Proteomes" id="UP000663444">
    <property type="component" value="Chromosome"/>
</dbReference>
<dbReference type="PANTHER" id="PTHR36302">
    <property type="entry name" value="BLR7088 PROTEIN"/>
    <property type="match status" value="1"/>
</dbReference>
<dbReference type="Gene3D" id="2.60.40.1890">
    <property type="entry name" value="PCu(A)C copper chaperone"/>
    <property type="match status" value="1"/>
</dbReference>
<dbReference type="InterPro" id="IPR007410">
    <property type="entry name" value="LpqE-like"/>
</dbReference>
<evidence type="ECO:0000256" key="1">
    <source>
        <dbReference type="SAM" id="SignalP"/>
    </source>
</evidence>
<proteinExistence type="predicted"/>
<feature type="chain" id="PRO_5037754419" evidence="1">
    <location>
        <begin position="20"/>
        <end position="157"/>
    </location>
</feature>
<dbReference type="Pfam" id="PF04314">
    <property type="entry name" value="PCuAC"/>
    <property type="match status" value="1"/>
</dbReference>
<dbReference type="SUPFAM" id="SSF110087">
    <property type="entry name" value="DR1885-like metal-binding protein"/>
    <property type="match status" value="1"/>
</dbReference>
<evidence type="ECO:0000313" key="3">
    <source>
        <dbReference type="Proteomes" id="UP000663444"/>
    </source>
</evidence>
<gene>
    <name evidence="2" type="ORF">IWH25_17870</name>
</gene>
<organism evidence="2 3">
    <name type="scientific">Azospira restricta</name>
    <dbReference type="NCBI Taxonomy" id="404405"/>
    <lineage>
        <taxon>Bacteria</taxon>
        <taxon>Pseudomonadati</taxon>
        <taxon>Pseudomonadota</taxon>
        <taxon>Betaproteobacteria</taxon>
        <taxon>Rhodocyclales</taxon>
        <taxon>Rhodocyclaceae</taxon>
        <taxon>Azospira</taxon>
    </lineage>
</organism>
<keyword evidence="1" id="KW-0732">Signal</keyword>
<dbReference type="EMBL" id="CP064781">
    <property type="protein sequence ID" value="QRJ65795.1"/>
    <property type="molecule type" value="Genomic_DNA"/>
</dbReference>
<evidence type="ECO:0000313" key="2">
    <source>
        <dbReference type="EMBL" id="QRJ65795.1"/>
    </source>
</evidence>
<accession>A0A974Y618</accession>
<dbReference type="KEGG" id="ares:IWH25_17870"/>
<name>A0A974Y618_9RHOO</name>